<protein>
    <submittedName>
        <fullName evidence="1">Uncharacterized protein</fullName>
    </submittedName>
</protein>
<reference evidence="1 2" key="1">
    <citation type="submission" date="2020-04" db="EMBL/GenBank/DDBJ databases">
        <title>Chromosome-level genome assembly of a cyprinid fish Onychostoma macrolepis by integration of Nanopore Sequencing, Bionano and Hi-C technology.</title>
        <authorList>
            <person name="Wang D."/>
        </authorList>
    </citation>
    <scope>NUCLEOTIDE SEQUENCE [LARGE SCALE GENOMIC DNA]</scope>
    <source>
        <strain evidence="1">SWU-2019</strain>
        <tissue evidence="1">Muscle</tissue>
    </source>
</reference>
<organism evidence="1 2">
    <name type="scientific">Onychostoma macrolepis</name>
    <dbReference type="NCBI Taxonomy" id="369639"/>
    <lineage>
        <taxon>Eukaryota</taxon>
        <taxon>Metazoa</taxon>
        <taxon>Chordata</taxon>
        <taxon>Craniata</taxon>
        <taxon>Vertebrata</taxon>
        <taxon>Euteleostomi</taxon>
        <taxon>Actinopterygii</taxon>
        <taxon>Neopterygii</taxon>
        <taxon>Teleostei</taxon>
        <taxon>Ostariophysi</taxon>
        <taxon>Cypriniformes</taxon>
        <taxon>Cyprinidae</taxon>
        <taxon>Acrossocheilinae</taxon>
        <taxon>Onychostoma</taxon>
    </lineage>
</organism>
<accession>A0A7J6CY64</accession>
<evidence type="ECO:0000313" key="1">
    <source>
        <dbReference type="EMBL" id="KAF4112054.1"/>
    </source>
</evidence>
<keyword evidence="2" id="KW-1185">Reference proteome</keyword>
<gene>
    <name evidence="1" type="ORF">G5714_006849</name>
</gene>
<dbReference type="EMBL" id="JAAMOB010000006">
    <property type="protein sequence ID" value="KAF4112054.1"/>
    <property type="molecule type" value="Genomic_DNA"/>
</dbReference>
<dbReference type="AlphaFoldDB" id="A0A7J6CY64"/>
<sequence>MQWEKLEIAERQVAFDEEEIEKEKKDGDSGHAASVVISLDEDSKRTVEYLSPRRLEAQNVVISFAASQIGDSGLGICYCLFQQGPEAQNVDVSVSRDGRLRTSVSTSVSPLQAGDSERMYLLVSHPCRPETQNGVSAIVSLDGRLRTEVDLLQSYS</sequence>
<evidence type="ECO:0000313" key="2">
    <source>
        <dbReference type="Proteomes" id="UP000579812"/>
    </source>
</evidence>
<name>A0A7J6CY64_9TELE</name>
<comment type="caution">
    <text evidence="1">The sequence shown here is derived from an EMBL/GenBank/DDBJ whole genome shotgun (WGS) entry which is preliminary data.</text>
</comment>
<proteinExistence type="predicted"/>
<dbReference type="Proteomes" id="UP000579812">
    <property type="component" value="Unassembled WGS sequence"/>
</dbReference>